<dbReference type="GO" id="GO:0009252">
    <property type="term" value="P:peptidoglycan biosynthetic process"/>
    <property type="evidence" value="ECO:0007669"/>
    <property type="project" value="UniProtKB-UniRule"/>
</dbReference>
<dbReference type="GO" id="GO:0005886">
    <property type="term" value="C:plasma membrane"/>
    <property type="evidence" value="ECO:0007669"/>
    <property type="project" value="UniProtKB-SubCell"/>
</dbReference>
<comment type="function">
    <text evidence="8 9">Involved in peptidoglycan biosynthesis. Transports lipid-linked peptidoglycan precursors from the inner to the outer leaflet of the cytoplasmic membrane.</text>
</comment>
<dbReference type="PRINTS" id="PR01806">
    <property type="entry name" value="VIRFACTRMVIN"/>
</dbReference>
<dbReference type="HAMAP" id="MF_02078">
    <property type="entry name" value="MurJ_MviN"/>
    <property type="match status" value="1"/>
</dbReference>
<feature type="transmembrane region" description="Helical" evidence="8">
    <location>
        <begin position="457"/>
        <end position="479"/>
    </location>
</feature>
<feature type="transmembrane region" description="Helical" evidence="8">
    <location>
        <begin position="95"/>
        <end position="121"/>
    </location>
</feature>
<sequence length="523" mass="57348">MIKFWQKSIGSVTVAALILASANLLSRLLGVVRDAVFASRLGAGDVMDSYLAAFRLPDLLFNLLLMGALAAGLIPVFSHYYFNTNGQKKENENEAFMIIGGLLNYALVGWTALTVILFIFAPQVLKIFTPGFSPEKIQQSVGFTRIMLLSPLFLTASAIWGGVLQSLKKFVVFAFAPAFYNLGIIFGALYLVKFFGPMGLAWGVVLGAFLHMIIQLPSVLQAGWRPTISFKLHKGIKEIIFLTVPRAMSVGVSQINVFIMTLLASILASGSLSIFNFANNLQAVPVGLVGVSLATASFPSFSQAMANNNIAELGNILRRSVAKIMFLVLPASVLFFVIREPLVRLVFANNFFGVGKFNAEAIYWTVSTFQFFLFAIFAQSLIPLVGRAFFALKDTKTPFFVSLFSEAINFGLSFYFSRKMGVPGLALGFSIANIINVLLLWNFLMRKNVVLRGSIDWIQISKILVASAVAGFVSYYVISISSLNYIINLVLAGLAGASCYVLLGLAINIKEMKNMINWIKRHE</sequence>
<evidence type="ECO:0000256" key="8">
    <source>
        <dbReference type="HAMAP-Rule" id="MF_02078"/>
    </source>
</evidence>
<dbReference type="NCBIfam" id="TIGR01695">
    <property type="entry name" value="murJ_mviN"/>
    <property type="match status" value="1"/>
</dbReference>
<keyword evidence="3 8" id="KW-0812">Transmembrane</keyword>
<comment type="subcellular location">
    <subcellularLocation>
        <location evidence="1 8">Cell membrane</location>
        <topology evidence="1 8">Multi-pass membrane protein</topology>
    </subcellularLocation>
</comment>
<keyword evidence="8 9" id="KW-0813">Transport</keyword>
<dbReference type="PANTHER" id="PTHR47019:SF1">
    <property type="entry name" value="LIPID II FLIPPASE MURJ"/>
    <property type="match status" value="1"/>
</dbReference>
<dbReference type="EMBL" id="PFDW01000046">
    <property type="protein sequence ID" value="PJE58170.1"/>
    <property type="molecule type" value="Genomic_DNA"/>
</dbReference>
<feature type="transmembrane region" description="Helical" evidence="8">
    <location>
        <begin position="485"/>
        <end position="507"/>
    </location>
</feature>
<feature type="transmembrane region" description="Helical" evidence="8">
    <location>
        <begin position="62"/>
        <end position="83"/>
    </location>
</feature>
<evidence type="ECO:0000313" key="11">
    <source>
        <dbReference type="Proteomes" id="UP000231450"/>
    </source>
</evidence>
<comment type="pathway">
    <text evidence="8">Cell wall biogenesis; peptidoglycan biosynthesis.</text>
</comment>
<keyword evidence="4 8" id="KW-0133">Cell shape</keyword>
<dbReference type="PANTHER" id="PTHR47019">
    <property type="entry name" value="LIPID II FLIPPASE MURJ"/>
    <property type="match status" value="1"/>
</dbReference>
<protein>
    <recommendedName>
        <fullName evidence="8">Probable lipid II flippase MurJ</fullName>
    </recommendedName>
</protein>
<dbReference type="InterPro" id="IPR051050">
    <property type="entry name" value="Lipid_II_flippase_MurJ/MviN"/>
</dbReference>
<keyword evidence="2 8" id="KW-1003">Cell membrane</keyword>
<keyword evidence="7 8" id="KW-0472">Membrane</keyword>
<gene>
    <name evidence="10" type="primary">mviN</name>
    <name evidence="8" type="synonym">murJ</name>
    <name evidence="10" type="ORF">COU81_02025</name>
</gene>
<dbReference type="GO" id="GO:0071555">
    <property type="term" value="P:cell wall organization"/>
    <property type="evidence" value="ECO:0007669"/>
    <property type="project" value="UniProtKB-UniRule"/>
</dbReference>
<evidence type="ECO:0000256" key="5">
    <source>
        <dbReference type="ARBA" id="ARBA00022984"/>
    </source>
</evidence>
<evidence type="ECO:0000256" key="2">
    <source>
        <dbReference type="ARBA" id="ARBA00022475"/>
    </source>
</evidence>
<feature type="transmembrane region" description="Helical" evidence="8">
    <location>
        <begin position="141"/>
        <end position="163"/>
    </location>
</feature>
<dbReference type="PIRSF" id="PIRSF002869">
    <property type="entry name" value="MviN"/>
    <property type="match status" value="1"/>
</dbReference>
<dbReference type="UniPathway" id="UPA00219"/>
<reference evidence="11" key="1">
    <citation type="submission" date="2017-09" db="EMBL/GenBank/DDBJ databases">
        <title>Depth-based differentiation of microbial function through sediment-hosted aquifers and enrichment of novel symbionts in the deep terrestrial subsurface.</title>
        <authorList>
            <person name="Probst A.J."/>
            <person name="Ladd B."/>
            <person name="Jarett J.K."/>
            <person name="Geller-Mcgrath D.E."/>
            <person name="Sieber C.M.K."/>
            <person name="Emerson J.B."/>
            <person name="Anantharaman K."/>
            <person name="Thomas B.C."/>
            <person name="Malmstrom R."/>
            <person name="Stieglmeier M."/>
            <person name="Klingl A."/>
            <person name="Woyke T."/>
            <person name="Ryan C.M."/>
            <person name="Banfield J.F."/>
        </authorList>
    </citation>
    <scope>NUCLEOTIDE SEQUENCE [LARGE SCALE GENOMIC DNA]</scope>
</reference>
<keyword evidence="5 8" id="KW-0573">Peptidoglycan synthesis</keyword>
<organism evidence="10 11">
    <name type="scientific">Candidatus Portnoybacteria bacterium CG10_big_fil_rev_8_21_14_0_10_36_7</name>
    <dbReference type="NCBI Taxonomy" id="1974812"/>
    <lineage>
        <taxon>Bacteria</taxon>
        <taxon>Candidatus Portnoyibacteriota</taxon>
    </lineage>
</organism>
<dbReference type="AlphaFoldDB" id="A0A2M8KE35"/>
<dbReference type="Pfam" id="PF03023">
    <property type="entry name" value="MurJ"/>
    <property type="match status" value="1"/>
</dbReference>
<name>A0A2M8KE35_9BACT</name>
<comment type="similarity">
    <text evidence="8 9">Belongs to the MurJ/MviN family.</text>
</comment>
<proteinExistence type="inferred from homology"/>
<dbReference type="GO" id="GO:0015648">
    <property type="term" value="F:lipid-linked peptidoglycan transporter activity"/>
    <property type="evidence" value="ECO:0007669"/>
    <property type="project" value="UniProtKB-UniRule"/>
</dbReference>
<feature type="transmembrane region" description="Helical" evidence="8">
    <location>
        <begin position="170"/>
        <end position="192"/>
    </location>
</feature>
<dbReference type="InterPro" id="IPR004268">
    <property type="entry name" value="MurJ"/>
</dbReference>
<feature type="transmembrane region" description="Helical" evidence="8">
    <location>
        <begin position="362"/>
        <end position="385"/>
    </location>
</feature>
<evidence type="ECO:0000256" key="6">
    <source>
        <dbReference type="ARBA" id="ARBA00022989"/>
    </source>
</evidence>
<accession>A0A2M8KE35</accession>
<dbReference type="GO" id="GO:0034204">
    <property type="term" value="P:lipid translocation"/>
    <property type="evidence" value="ECO:0007669"/>
    <property type="project" value="TreeGrafter"/>
</dbReference>
<keyword evidence="6 8" id="KW-1133">Transmembrane helix</keyword>
<evidence type="ECO:0000256" key="1">
    <source>
        <dbReference type="ARBA" id="ARBA00004651"/>
    </source>
</evidence>
<feature type="transmembrane region" description="Helical" evidence="8">
    <location>
        <begin position="198"/>
        <end position="224"/>
    </location>
</feature>
<comment type="caution">
    <text evidence="10">The sequence shown here is derived from an EMBL/GenBank/DDBJ whole genome shotgun (WGS) entry which is preliminary data.</text>
</comment>
<keyword evidence="8 9" id="KW-0961">Cell wall biogenesis/degradation</keyword>
<evidence type="ECO:0000313" key="10">
    <source>
        <dbReference type="EMBL" id="PJE58170.1"/>
    </source>
</evidence>
<evidence type="ECO:0000256" key="3">
    <source>
        <dbReference type="ARBA" id="ARBA00022692"/>
    </source>
</evidence>
<evidence type="ECO:0000256" key="9">
    <source>
        <dbReference type="PIRNR" id="PIRNR002869"/>
    </source>
</evidence>
<feature type="transmembrane region" description="Helical" evidence="8">
    <location>
        <begin position="422"/>
        <end position="445"/>
    </location>
</feature>
<dbReference type="CDD" id="cd13123">
    <property type="entry name" value="MATE_MurJ_like"/>
    <property type="match status" value="1"/>
</dbReference>
<dbReference type="Proteomes" id="UP000231450">
    <property type="component" value="Unassembled WGS sequence"/>
</dbReference>
<feature type="transmembrane region" description="Helical" evidence="8">
    <location>
        <begin position="255"/>
        <end position="275"/>
    </location>
</feature>
<feature type="transmembrane region" description="Helical" evidence="8">
    <location>
        <begin position="281"/>
        <end position="301"/>
    </location>
</feature>
<evidence type="ECO:0000256" key="4">
    <source>
        <dbReference type="ARBA" id="ARBA00022960"/>
    </source>
</evidence>
<feature type="transmembrane region" description="Helical" evidence="8">
    <location>
        <begin position="397"/>
        <end position="416"/>
    </location>
</feature>
<evidence type="ECO:0000256" key="7">
    <source>
        <dbReference type="ARBA" id="ARBA00023136"/>
    </source>
</evidence>
<feature type="transmembrane region" description="Helical" evidence="8">
    <location>
        <begin position="321"/>
        <end position="342"/>
    </location>
</feature>
<dbReference type="GO" id="GO:0008360">
    <property type="term" value="P:regulation of cell shape"/>
    <property type="evidence" value="ECO:0007669"/>
    <property type="project" value="UniProtKB-UniRule"/>
</dbReference>